<feature type="region of interest" description="Disordered" evidence="1">
    <location>
        <begin position="152"/>
        <end position="200"/>
    </location>
</feature>
<feature type="compositionally biased region" description="Polar residues" evidence="1">
    <location>
        <begin position="875"/>
        <end position="902"/>
    </location>
</feature>
<comment type="caution">
    <text evidence="2">The sequence shown here is derived from an EMBL/GenBank/DDBJ whole genome shotgun (WGS) entry which is preliminary data.</text>
</comment>
<evidence type="ECO:0008006" key="4">
    <source>
        <dbReference type="Google" id="ProtNLM"/>
    </source>
</evidence>
<feature type="compositionally biased region" description="Polar residues" evidence="1">
    <location>
        <begin position="910"/>
        <end position="935"/>
    </location>
</feature>
<feature type="region of interest" description="Disordered" evidence="1">
    <location>
        <begin position="959"/>
        <end position="995"/>
    </location>
</feature>
<feature type="region of interest" description="Disordered" evidence="1">
    <location>
        <begin position="232"/>
        <end position="268"/>
    </location>
</feature>
<feature type="compositionally biased region" description="Polar residues" evidence="1">
    <location>
        <begin position="366"/>
        <end position="382"/>
    </location>
</feature>
<dbReference type="Gene3D" id="3.40.20.10">
    <property type="entry name" value="Severin"/>
    <property type="match status" value="1"/>
</dbReference>
<dbReference type="InterPro" id="IPR029006">
    <property type="entry name" value="ADF-H/Gelsolin-like_dom_sf"/>
</dbReference>
<feature type="region of interest" description="Disordered" evidence="1">
    <location>
        <begin position="401"/>
        <end position="438"/>
    </location>
</feature>
<dbReference type="STRING" id="62708.A0A420IV99"/>
<sequence>MSLNGLAAPCIKDAHEKAASKPGGWFLLKYASRDEIELLSCGNGGTGEMRNAIARYKDPSPLFGFLRYRRRNVIIKYIPEECSRLVQVIFQARVTVHFNAITEHFSPYDMTFSMTSTKELRDTALSALCSLHTASGSTSSSTSSIHRRRLIEIAEEEENNEDENDEDEEEDEKDEESEEGEELRLKRESMASEISEGEPCTARAISISESLATVSSKDLISSSRSLFWNSDMGSSLPSPNSSRVRPSTSSQSDSTISGYPLSDNSTHISVLNGRPKVRLGPRPSQDTGARPCALTSGCYRPISTLPAGLKSFAKGSREREKPKSTGDSANYSIISNSTTPTSLLQGSDLLKRPPSSSGRPTTSSGLSFRSIPSPTVSINSKPQAADLARARLLRAQEMRKKKMEVSRSLDSDMKPVPSDIKVSEMTPPASPISGAKYEPHLTNPNDSDRAENMLLPVDFDGTLIESGSDSHAESNCTTLHGRKLTGVSSVDNMTKKPATEVTKDNQVTSKDLNLSCTMTKPDTIDISEVGGSKFDLNTPESENPQSKNALCKPKENVSVRILTNEGNSPSNDGASTLTPLGRENLMQSDSGFAEINESTPHPGNLKKSDLRKKEVSNAKFISSDAFAHRTNFIIDNKSSAPLTPEKSPKGVIITNSSPDPSKQKFLSIKVPSDEIMSYQENEDGDRLKTIQARLKKRVNTQTEIETTDLNFAESDCGSSSDDEFIDELQSATIEDAKPVSVAKSPIGSSFNLPSSSSKQNFYSISSCVSSNSLLRDNSSMSPIAVTISPENLSSVPTPAVSKRISSLPNLNIAKKSNLGSGISQRIKALEKLSTFSSDSDIPQGKAAGTPTFFSVRKKIVRTNSHVKLQIRSDDPNSSVKKNLNVTHDLSSSTSRVQILPNTSPKPEPTSPSLSNFNSTTAHSPMESSRNSSTDVENGGIGVDLNAFNLQKSILKIDGHEKKDSKRVDASSQNSDSRKKLEGNTGNFNRNKKERRSSLTVLKDLLDESRGSITESCRSISYENLGQQLNQKSSYHPPPVHTSAGRNQDHSISSRRSSIGRDTVNSHPPSPENSVTSFFSDKNEGKESPTSRVLHNLSSSLSTGRKPISQTISSTVPEASEQNVPLCLEPKSLPTPENVTIIGDVNVQFPYSLLWKRKTMLLDSHGYLILAPVTSEYPQEISKDKQIHGVLRKFHMSELKKPYIPDLETEELPNSIMFDINEGGILQIACQNRPAQGNILKILQDSYSNFTMNL</sequence>
<feature type="compositionally biased region" description="Basic and acidic residues" evidence="1">
    <location>
        <begin position="315"/>
        <end position="324"/>
    </location>
</feature>
<feature type="compositionally biased region" description="Acidic residues" evidence="1">
    <location>
        <begin position="153"/>
        <end position="181"/>
    </location>
</feature>
<organism evidence="2 3">
    <name type="scientific">Golovinomyces cichoracearum</name>
    <dbReference type="NCBI Taxonomy" id="62708"/>
    <lineage>
        <taxon>Eukaryota</taxon>
        <taxon>Fungi</taxon>
        <taxon>Dikarya</taxon>
        <taxon>Ascomycota</taxon>
        <taxon>Pezizomycotina</taxon>
        <taxon>Leotiomycetes</taxon>
        <taxon>Erysiphales</taxon>
        <taxon>Erysiphaceae</taxon>
        <taxon>Golovinomyces</taxon>
    </lineage>
</organism>
<feature type="compositionally biased region" description="Polar residues" evidence="1">
    <location>
        <begin position="1062"/>
        <end position="1079"/>
    </location>
</feature>
<keyword evidence="3" id="KW-1185">Reference proteome</keyword>
<feature type="region of interest" description="Disordered" evidence="1">
    <location>
        <begin position="312"/>
        <end position="384"/>
    </location>
</feature>
<feature type="compositionally biased region" description="Low complexity" evidence="1">
    <location>
        <begin position="232"/>
        <end position="257"/>
    </location>
</feature>
<feature type="region of interest" description="Disordered" evidence="1">
    <location>
        <begin position="871"/>
        <end position="937"/>
    </location>
</feature>
<dbReference type="AlphaFoldDB" id="A0A420IV99"/>
<evidence type="ECO:0000256" key="1">
    <source>
        <dbReference type="SAM" id="MobiDB-lite"/>
    </source>
</evidence>
<feature type="region of interest" description="Disordered" evidence="1">
    <location>
        <begin position="1029"/>
        <end position="1122"/>
    </location>
</feature>
<dbReference type="SUPFAM" id="SSF55753">
    <property type="entry name" value="Actin depolymerizing proteins"/>
    <property type="match status" value="1"/>
</dbReference>
<dbReference type="Proteomes" id="UP000283383">
    <property type="component" value="Unassembled WGS sequence"/>
</dbReference>
<accession>A0A420IV99</accession>
<evidence type="ECO:0000313" key="3">
    <source>
        <dbReference type="Proteomes" id="UP000283383"/>
    </source>
</evidence>
<name>A0A420IV99_9PEZI</name>
<feature type="compositionally biased region" description="Low complexity" evidence="1">
    <location>
        <begin position="352"/>
        <end position="365"/>
    </location>
</feature>
<feature type="compositionally biased region" description="Polar residues" evidence="1">
    <location>
        <begin position="325"/>
        <end position="345"/>
    </location>
</feature>
<feature type="compositionally biased region" description="Polar residues" evidence="1">
    <location>
        <begin position="564"/>
        <end position="578"/>
    </location>
</feature>
<protein>
    <recommendedName>
        <fullName evidence="4">Gpi-anchored cell surface glycoprotein</fullName>
    </recommendedName>
</protein>
<feature type="region of interest" description="Disordered" evidence="1">
    <location>
        <begin position="273"/>
        <end position="292"/>
    </location>
</feature>
<feature type="compositionally biased region" description="Polar residues" evidence="1">
    <location>
        <begin position="538"/>
        <end position="548"/>
    </location>
</feature>
<feature type="compositionally biased region" description="Polar residues" evidence="1">
    <location>
        <begin position="1089"/>
        <end position="1122"/>
    </location>
</feature>
<dbReference type="EMBL" id="MCBQ01006441">
    <property type="protein sequence ID" value="RKF78448.1"/>
    <property type="molecule type" value="Genomic_DNA"/>
</dbReference>
<feature type="region of interest" description="Disordered" evidence="1">
    <location>
        <begin position="530"/>
        <end position="582"/>
    </location>
</feature>
<feature type="compositionally biased region" description="Basic and acidic residues" evidence="1">
    <location>
        <begin position="401"/>
        <end position="413"/>
    </location>
</feature>
<gene>
    <name evidence="2" type="ORF">GcM3_064014</name>
</gene>
<evidence type="ECO:0000313" key="2">
    <source>
        <dbReference type="EMBL" id="RKF78448.1"/>
    </source>
</evidence>
<feature type="compositionally biased region" description="Basic and acidic residues" evidence="1">
    <location>
        <begin position="959"/>
        <end position="968"/>
    </location>
</feature>
<reference evidence="2 3" key="1">
    <citation type="journal article" date="2018" name="BMC Genomics">
        <title>Comparative genome analyses reveal sequence features reflecting distinct modes of host-adaptation between dicot and monocot powdery mildew.</title>
        <authorList>
            <person name="Wu Y."/>
            <person name="Ma X."/>
            <person name="Pan Z."/>
            <person name="Kale S.D."/>
            <person name="Song Y."/>
            <person name="King H."/>
            <person name="Zhang Q."/>
            <person name="Presley C."/>
            <person name="Deng X."/>
            <person name="Wei C.I."/>
            <person name="Xiao S."/>
        </authorList>
    </citation>
    <scope>NUCLEOTIDE SEQUENCE [LARGE SCALE GENOMIC DNA]</scope>
    <source>
        <strain evidence="2">UMSG3</strain>
    </source>
</reference>
<proteinExistence type="predicted"/>